<gene>
    <name evidence="3" type="ORF">G7078_06125</name>
</gene>
<dbReference type="InterPro" id="IPR011990">
    <property type="entry name" value="TPR-like_helical_dom_sf"/>
</dbReference>
<dbReference type="RefSeq" id="WP_166094068.1">
    <property type="nucleotide sequence ID" value="NZ_CP049871.1"/>
</dbReference>
<dbReference type="Gene3D" id="1.25.40.10">
    <property type="entry name" value="Tetratricopeptide repeat domain"/>
    <property type="match status" value="1"/>
</dbReference>
<dbReference type="SUPFAM" id="SSF48452">
    <property type="entry name" value="TPR-like"/>
    <property type="match status" value="1"/>
</dbReference>
<evidence type="ECO:0000256" key="1">
    <source>
        <dbReference type="PROSITE-ProRule" id="PRU00339"/>
    </source>
</evidence>
<proteinExistence type="predicted"/>
<feature type="chain" id="PRO_5026080441" evidence="2">
    <location>
        <begin position="24"/>
        <end position="220"/>
    </location>
</feature>
<dbReference type="Proteomes" id="UP000502502">
    <property type="component" value="Chromosome"/>
</dbReference>
<organism evidence="3 4">
    <name type="scientific">Sphingomonas sinipercae</name>
    <dbReference type="NCBI Taxonomy" id="2714944"/>
    <lineage>
        <taxon>Bacteria</taxon>
        <taxon>Pseudomonadati</taxon>
        <taxon>Pseudomonadota</taxon>
        <taxon>Alphaproteobacteria</taxon>
        <taxon>Sphingomonadales</taxon>
        <taxon>Sphingomonadaceae</taxon>
        <taxon>Sphingomonas</taxon>
    </lineage>
</organism>
<dbReference type="KEGG" id="ssin:G7078_06125"/>
<name>A0A6G7ZN37_9SPHN</name>
<feature type="signal peptide" evidence="2">
    <location>
        <begin position="1"/>
        <end position="23"/>
    </location>
</feature>
<dbReference type="PROSITE" id="PS50005">
    <property type="entry name" value="TPR"/>
    <property type="match status" value="1"/>
</dbReference>
<protein>
    <submittedName>
        <fullName evidence="3">Uncharacterized protein</fullName>
    </submittedName>
</protein>
<dbReference type="EMBL" id="CP049871">
    <property type="protein sequence ID" value="QIL02407.1"/>
    <property type="molecule type" value="Genomic_DNA"/>
</dbReference>
<dbReference type="InterPro" id="IPR019734">
    <property type="entry name" value="TPR_rpt"/>
</dbReference>
<dbReference type="AlphaFoldDB" id="A0A6G7ZN37"/>
<keyword evidence="4" id="KW-1185">Reference proteome</keyword>
<sequence>MRVLKVASGAIVVAFALLSPANAQEHKSEVERAAELMRAGEPEKSLVLVEPIIAQAMLTSAKRPTAICPGVAAAILQSYMKGAITATVENDWCEAMLVKGYALNELKRHAEAERVLEVLTHHDTGNAQYLNEYAYTVRLNGGLERSLDLYRRAEKLASKLPDRASADHWRAVALRGQGYALVELGRWDEAKKAYETSFKYEPANEIARHELQYIEENRPD</sequence>
<reference evidence="3 4" key="1">
    <citation type="submission" date="2020-03" db="EMBL/GenBank/DDBJ databases">
        <title>Sphingomonas sp. nov., isolated from fish.</title>
        <authorList>
            <person name="Hyun D.-W."/>
            <person name="Bae J.-W."/>
        </authorList>
    </citation>
    <scope>NUCLEOTIDE SEQUENCE [LARGE SCALE GENOMIC DNA]</scope>
    <source>
        <strain evidence="3 4">HDW15C</strain>
    </source>
</reference>
<evidence type="ECO:0000313" key="4">
    <source>
        <dbReference type="Proteomes" id="UP000502502"/>
    </source>
</evidence>
<evidence type="ECO:0000256" key="2">
    <source>
        <dbReference type="SAM" id="SignalP"/>
    </source>
</evidence>
<evidence type="ECO:0000313" key="3">
    <source>
        <dbReference type="EMBL" id="QIL02407.1"/>
    </source>
</evidence>
<keyword evidence="2" id="KW-0732">Signal</keyword>
<feature type="repeat" description="TPR" evidence="1">
    <location>
        <begin position="171"/>
        <end position="204"/>
    </location>
</feature>
<keyword evidence="1" id="KW-0802">TPR repeat</keyword>
<accession>A0A6G7ZN37</accession>
<dbReference type="SMART" id="SM00028">
    <property type="entry name" value="TPR"/>
    <property type="match status" value="2"/>
</dbReference>